<dbReference type="OMA" id="FRGYIIN"/>
<keyword evidence="2" id="KW-1185">Reference proteome</keyword>
<comment type="caution">
    <text evidence="1">The sequence shown here is derived from an EMBL/GenBank/DDBJ whole genome shotgun (WGS) entry which is preliminary data.</text>
</comment>
<gene>
    <name evidence="1" type="ORF">CONPUDRAFT_84613</name>
</gene>
<reference evidence="2" key="1">
    <citation type="journal article" date="2012" name="Science">
        <title>The Paleozoic origin of enzymatic lignin decomposition reconstructed from 31 fungal genomes.</title>
        <authorList>
            <person name="Floudas D."/>
            <person name="Binder M."/>
            <person name="Riley R."/>
            <person name="Barry K."/>
            <person name="Blanchette R.A."/>
            <person name="Henrissat B."/>
            <person name="Martinez A.T."/>
            <person name="Otillar R."/>
            <person name="Spatafora J.W."/>
            <person name="Yadav J.S."/>
            <person name="Aerts A."/>
            <person name="Benoit I."/>
            <person name="Boyd A."/>
            <person name="Carlson A."/>
            <person name="Copeland A."/>
            <person name="Coutinho P.M."/>
            <person name="de Vries R.P."/>
            <person name="Ferreira P."/>
            <person name="Findley K."/>
            <person name="Foster B."/>
            <person name="Gaskell J."/>
            <person name="Glotzer D."/>
            <person name="Gorecki P."/>
            <person name="Heitman J."/>
            <person name="Hesse C."/>
            <person name="Hori C."/>
            <person name="Igarashi K."/>
            <person name="Jurgens J.A."/>
            <person name="Kallen N."/>
            <person name="Kersten P."/>
            <person name="Kohler A."/>
            <person name="Kuees U."/>
            <person name="Kumar T.K.A."/>
            <person name="Kuo A."/>
            <person name="LaButti K."/>
            <person name="Larrondo L.F."/>
            <person name="Lindquist E."/>
            <person name="Ling A."/>
            <person name="Lombard V."/>
            <person name="Lucas S."/>
            <person name="Lundell T."/>
            <person name="Martin R."/>
            <person name="McLaughlin D.J."/>
            <person name="Morgenstern I."/>
            <person name="Morin E."/>
            <person name="Murat C."/>
            <person name="Nagy L.G."/>
            <person name="Nolan M."/>
            <person name="Ohm R.A."/>
            <person name="Patyshakuliyeva A."/>
            <person name="Rokas A."/>
            <person name="Ruiz-Duenas F.J."/>
            <person name="Sabat G."/>
            <person name="Salamov A."/>
            <person name="Samejima M."/>
            <person name="Schmutz J."/>
            <person name="Slot J.C."/>
            <person name="St John F."/>
            <person name="Stenlid J."/>
            <person name="Sun H."/>
            <person name="Sun S."/>
            <person name="Syed K."/>
            <person name="Tsang A."/>
            <person name="Wiebenga A."/>
            <person name="Young D."/>
            <person name="Pisabarro A."/>
            <person name="Eastwood D.C."/>
            <person name="Martin F."/>
            <person name="Cullen D."/>
            <person name="Grigoriev I.V."/>
            <person name="Hibbett D.S."/>
        </authorList>
    </citation>
    <scope>NUCLEOTIDE SEQUENCE [LARGE SCALE GENOMIC DNA]</scope>
    <source>
        <strain evidence="2">RWD-64-598 SS2</strain>
    </source>
</reference>
<proteinExistence type="predicted"/>
<name>A0A5M3MBN3_CONPW</name>
<dbReference type="KEGG" id="cput:CONPUDRAFT_84613"/>
<dbReference type="GeneID" id="19210807"/>
<evidence type="ECO:0000313" key="2">
    <source>
        <dbReference type="Proteomes" id="UP000053558"/>
    </source>
</evidence>
<protein>
    <submittedName>
        <fullName evidence="1">Uncharacterized protein</fullName>
    </submittedName>
</protein>
<dbReference type="RefSeq" id="XP_007773034.1">
    <property type="nucleotide sequence ID" value="XM_007774844.1"/>
</dbReference>
<sequence>MSFSSFYGAPRQGHLKSSFSKEHETELASFGACDVLVTGFTEKRFGDAWGDFKYIGRIRHSDGLIVLLRMRSDPSMGTMDRALFRGYIINSRNFVGRWRFVDGDQPAQWEAAFSLCKDTALS</sequence>
<evidence type="ECO:0000313" key="1">
    <source>
        <dbReference type="EMBL" id="EIW76649.1"/>
    </source>
</evidence>
<dbReference type="Proteomes" id="UP000053558">
    <property type="component" value="Unassembled WGS sequence"/>
</dbReference>
<dbReference type="EMBL" id="JH711585">
    <property type="protein sequence ID" value="EIW76649.1"/>
    <property type="molecule type" value="Genomic_DNA"/>
</dbReference>
<dbReference type="AlphaFoldDB" id="A0A5M3MBN3"/>
<organism evidence="1 2">
    <name type="scientific">Coniophora puteana (strain RWD-64-598)</name>
    <name type="common">Brown rot fungus</name>
    <dbReference type="NCBI Taxonomy" id="741705"/>
    <lineage>
        <taxon>Eukaryota</taxon>
        <taxon>Fungi</taxon>
        <taxon>Dikarya</taxon>
        <taxon>Basidiomycota</taxon>
        <taxon>Agaricomycotina</taxon>
        <taxon>Agaricomycetes</taxon>
        <taxon>Agaricomycetidae</taxon>
        <taxon>Boletales</taxon>
        <taxon>Coniophorineae</taxon>
        <taxon>Coniophoraceae</taxon>
        <taxon>Coniophora</taxon>
    </lineage>
</organism>
<dbReference type="OrthoDB" id="5595695at2759"/>
<accession>A0A5M3MBN3</accession>